<evidence type="ECO:0000256" key="3">
    <source>
        <dbReference type="ARBA" id="ARBA00022692"/>
    </source>
</evidence>
<dbReference type="InterPro" id="IPR036640">
    <property type="entry name" value="ABC1_TM_sf"/>
</dbReference>
<feature type="region of interest" description="Disordered" evidence="8">
    <location>
        <begin position="104"/>
        <end position="176"/>
    </location>
</feature>
<dbReference type="PANTHER" id="PTHR24221">
    <property type="entry name" value="ATP-BINDING CASSETTE SUB-FAMILY B"/>
    <property type="match status" value="1"/>
</dbReference>
<dbReference type="InterPro" id="IPR003593">
    <property type="entry name" value="AAA+_ATPase"/>
</dbReference>
<dbReference type="EMBL" id="QNRR01000020">
    <property type="protein sequence ID" value="RBP35703.1"/>
    <property type="molecule type" value="Genomic_DNA"/>
</dbReference>
<feature type="transmembrane region" description="Helical" evidence="9">
    <location>
        <begin position="294"/>
        <end position="311"/>
    </location>
</feature>
<dbReference type="Gene3D" id="3.40.50.300">
    <property type="entry name" value="P-loop containing nucleotide triphosphate hydrolases"/>
    <property type="match status" value="1"/>
</dbReference>
<keyword evidence="5 12" id="KW-0067">ATP-binding</keyword>
<dbReference type="RefSeq" id="WP_113962248.1">
    <property type="nucleotide sequence ID" value="NZ_QNRR01000020.1"/>
</dbReference>
<evidence type="ECO:0000256" key="8">
    <source>
        <dbReference type="SAM" id="MobiDB-lite"/>
    </source>
</evidence>
<evidence type="ECO:0000256" key="4">
    <source>
        <dbReference type="ARBA" id="ARBA00022741"/>
    </source>
</evidence>
<reference evidence="12 13" key="1">
    <citation type="submission" date="2018-06" db="EMBL/GenBank/DDBJ databases">
        <title>Genomic Encyclopedia of Type Strains, Phase IV (KMG-IV): sequencing the most valuable type-strain genomes for metagenomic binning, comparative biology and taxonomic classification.</title>
        <authorList>
            <person name="Goeker M."/>
        </authorList>
    </citation>
    <scope>NUCLEOTIDE SEQUENCE [LARGE SCALE GENOMIC DNA]</scope>
    <source>
        <strain evidence="12 13">DSM 25532</strain>
    </source>
</reference>
<dbReference type="PROSITE" id="PS00211">
    <property type="entry name" value="ABC_TRANSPORTER_1"/>
    <property type="match status" value="1"/>
</dbReference>
<dbReference type="GO" id="GO:0016887">
    <property type="term" value="F:ATP hydrolysis activity"/>
    <property type="evidence" value="ECO:0007669"/>
    <property type="project" value="InterPro"/>
</dbReference>
<sequence length="743" mass="82077">MSQIKKVSRKQLSEMSGREVMRIAFIAYRKLFGYMKPYKGRFAMGAVFGVLAGLFNAVMIVGFQIIFTVVLPGSASHKQHVPFLGEVDPTEWVVKHLPFMHTLDQKAKEKEKEKEKEKTNPEAGSAAAPTGAAAANGTTAPASAPVDGAATTATASSPTPAATVAPATAPGAADTAKPEVKRKVTLPVVVFFAALIPLLLFIRGMLTYFSNYCLLWVGNQVLYDLRNDTFASLLRQSIGFYSRAKTGELIQIVFNQARIAQQNVVTLAQDLIQRPVAILSIFVTLLIYEPFFTISSLIVFPLCIGPVMAVGRKVRKAGAKEEEEAGRIMVTMHETFAGIRLVKSHAREKYEMGRFDRAAKKMQELIMRWSKALEIIGPIVEAVAALGIAAGLVYAWQRGIEAHTFLIICMALTQIYPHAKALSRIQLLMQKTVVATTSLFEIMEMKPDIEDAPNAEKLSRVRGEIKLNNVAFTYKKEDKKKGGFKKATNRPAVQNVTLDLKPGNFYALVGPSGSGKSTLFSLLLRFYDPDKGYITLDGHDIRRVTQDSLRDNIGVVSQDTFLFHDTIEENIRYGRLDATQEEIIEAATKAHAHEFIMQQEQKYDTMCGDTGSKLSGGQRQRITIARAILRNAPILLLDEATSAMDSEGEKIIQEALHNLIEGRTVIAIAHRLSTILEANQIIVMEHGEVSDMGTHAELLQRCELYQRLYHLQFKSGRVAPDEAVADVNLDEPYETDAIEAAES</sequence>
<dbReference type="SUPFAM" id="SSF52540">
    <property type="entry name" value="P-loop containing nucleoside triphosphate hydrolases"/>
    <property type="match status" value="1"/>
</dbReference>
<dbReference type="SUPFAM" id="SSF90123">
    <property type="entry name" value="ABC transporter transmembrane region"/>
    <property type="match status" value="1"/>
</dbReference>
<dbReference type="GO" id="GO:0140359">
    <property type="term" value="F:ABC-type transporter activity"/>
    <property type="evidence" value="ECO:0007669"/>
    <property type="project" value="InterPro"/>
</dbReference>
<evidence type="ECO:0000256" key="2">
    <source>
        <dbReference type="ARBA" id="ARBA00022448"/>
    </source>
</evidence>
<dbReference type="SMART" id="SM00382">
    <property type="entry name" value="AAA"/>
    <property type="match status" value="1"/>
</dbReference>
<dbReference type="InterPro" id="IPR039421">
    <property type="entry name" value="Type_1_exporter"/>
</dbReference>
<dbReference type="GO" id="GO:0034040">
    <property type="term" value="F:ATPase-coupled lipid transmembrane transporter activity"/>
    <property type="evidence" value="ECO:0007669"/>
    <property type="project" value="TreeGrafter"/>
</dbReference>
<evidence type="ECO:0000256" key="9">
    <source>
        <dbReference type="SAM" id="Phobius"/>
    </source>
</evidence>
<keyword evidence="6 9" id="KW-1133">Transmembrane helix</keyword>
<dbReference type="Pfam" id="PF00664">
    <property type="entry name" value="ABC_membrane"/>
    <property type="match status" value="1"/>
</dbReference>
<feature type="transmembrane region" description="Helical" evidence="9">
    <location>
        <begin position="372"/>
        <end position="396"/>
    </location>
</feature>
<keyword evidence="2" id="KW-0813">Transport</keyword>
<protein>
    <submittedName>
        <fullName evidence="12">Subfamily B ATP-binding cassette protein MsbA</fullName>
    </submittedName>
</protein>
<keyword evidence="13" id="KW-1185">Reference proteome</keyword>
<comment type="subcellular location">
    <subcellularLocation>
        <location evidence="1">Cell membrane</location>
        <topology evidence="1">Multi-pass membrane protein</topology>
    </subcellularLocation>
</comment>
<feature type="transmembrane region" description="Helical" evidence="9">
    <location>
        <begin position="271"/>
        <end position="288"/>
    </location>
</feature>
<gene>
    <name evidence="12" type="ORF">DES53_12072</name>
</gene>
<feature type="compositionally biased region" description="Basic and acidic residues" evidence="8">
    <location>
        <begin position="104"/>
        <end position="120"/>
    </location>
</feature>
<dbReference type="Pfam" id="PF00005">
    <property type="entry name" value="ABC_tran"/>
    <property type="match status" value="1"/>
</dbReference>
<evidence type="ECO:0000259" key="10">
    <source>
        <dbReference type="PROSITE" id="PS50893"/>
    </source>
</evidence>
<dbReference type="FunFam" id="3.40.50.300:FF:000287">
    <property type="entry name" value="Multidrug ABC transporter ATP-binding protein"/>
    <property type="match status" value="1"/>
</dbReference>
<accession>A0A366H1E5</accession>
<keyword evidence="4" id="KW-0547">Nucleotide-binding</keyword>
<dbReference type="AlphaFoldDB" id="A0A366H1E5"/>
<organism evidence="12 13">
    <name type="scientific">Roseimicrobium gellanilyticum</name>
    <dbReference type="NCBI Taxonomy" id="748857"/>
    <lineage>
        <taxon>Bacteria</taxon>
        <taxon>Pseudomonadati</taxon>
        <taxon>Verrucomicrobiota</taxon>
        <taxon>Verrucomicrobiia</taxon>
        <taxon>Verrucomicrobiales</taxon>
        <taxon>Verrucomicrobiaceae</taxon>
        <taxon>Roseimicrobium</taxon>
    </lineage>
</organism>
<dbReference type="InterPro" id="IPR003439">
    <property type="entry name" value="ABC_transporter-like_ATP-bd"/>
</dbReference>
<dbReference type="InterPro" id="IPR011527">
    <property type="entry name" value="ABC1_TM_dom"/>
</dbReference>
<evidence type="ECO:0000313" key="13">
    <source>
        <dbReference type="Proteomes" id="UP000253426"/>
    </source>
</evidence>
<dbReference type="GO" id="GO:0005886">
    <property type="term" value="C:plasma membrane"/>
    <property type="evidence" value="ECO:0007669"/>
    <property type="project" value="UniProtKB-SubCell"/>
</dbReference>
<evidence type="ECO:0000256" key="6">
    <source>
        <dbReference type="ARBA" id="ARBA00022989"/>
    </source>
</evidence>
<dbReference type="InterPro" id="IPR027417">
    <property type="entry name" value="P-loop_NTPase"/>
</dbReference>
<dbReference type="PANTHER" id="PTHR24221:SF654">
    <property type="entry name" value="ATP-BINDING CASSETTE SUB-FAMILY B MEMBER 6"/>
    <property type="match status" value="1"/>
</dbReference>
<dbReference type="PROSITE" id="PS50929">
    <property type="entry name" value="ABC_TM1F"/>
    <property type="match status" value="1"/>
</dbReference>
<dbReference type="PROSITE" id="PS50893">
    <property type="entry name" value="ABC_TRANSPORTER_2"/>
    <property type="match status" value="1"/>
</dbReference>
<dbReference type="GO" id="GO:0005524">
    <property type="term" value="F:ATP binding"/>
    <property type="evidence" value="ECO:0007669"/>
    <property type="project" value="UniProtKB-KW"/>
</dbReference>
<feature type="domain" description="ABC transporter" evidence="10">
    <location>
        <begin position="465"/>
        <end position="711"/>
    </location>
</feature>
<name>A0A366H1E5_9BACT</name>
<dbReference type="OrthoDB" id="9761126at2"/>
<evidence type="ECO:0000256" key="1">
    <source>
        <dbReference type="ARBA" id="ARBA00004651"/>
    </source>
</evidence>
<feature type="transmembrane region" description="Helical" evidence="9">
    <location>
        <begin position="184"/>
        <end position="202"/>
    </location>
</feature>
<dbReference type="InterPro" id="IPR017871">
    <property type="entry name" value="ABC_transporter-like_CS"/>
</dbReference>
<feature type="compositionally biased region" description="Low complexity" evidence="8">
    <location>
        <begin position="123"/>
        <end position="175"/>
    </location>
</feature>
<feature type="transmembrane region" description="Helical" evidence="9">
    <location>
        <begin position="42"/>
        <end position="67"/>
    </location>
</feature>
<evidence type="ECO:0000259" key="11">
    <source>
        <dbReference type="PROSITE" id="PS50929"/>
    </source>
</evidence>
<evidence type="ECO:0000256" key="5">
    <source>
        <dbReference type="ARBA" id="ARBA00022840"/>
    </source>
</evidence>
<dbReference type="Proteomes" id="UP000253426">
    <property type="component" value="Unassembled WGS sequence"/>
</dbReference>
<evidence type="ECO:0000313" key="12">
    <source>
        <dbReference type="EMBL" id="RBP35703.1"/>
    </source>
</evidence>
<dbReference type="CDD" id="cd18552">
    <property type="entry name" value="ABC_6TM_MsbA_like"/>
    <property type="match status" value="1"/>
</dbReference>
<proteinExistence type="predicted"/>
<comment type="caution">
    <text evidence="12">The sequence shown here is derived from an EMBL/GenBank/DDBJ whole genome shotgun (WGS) entry which is preliminary data.</text>
</comment>
<keyword evidence="3 9" id="KW-0812">Transmembrane</keyword>
<keyword evidence="7 9" id="KW-0472">Membrane</keyword>
<feature type="domain" description="ABC transmembrane type-1" evidence="11">
    <location>
        <begin position="198"/>
        <end position="431"/>
    </location>
</feature>
<dbReference type="Gene3D" id="1.20.1560.10">
    <property type="entry name" value="ABC transporter type 1, transmembrane domain"/>
    <property type="match status" value="1"/>
</dbReference>
<evidence type="ECO:0000256" key="7">
    <source>
        <dbReference type="ARBA" id="ARBA00023136"/>
    </source>
</evidence>